<name>A0A9D4M8A6_DREPO</name>
<keyword evidence="2" id="KW-0812">Transmembrane</keyword>
<organism evidence="4 5">
    <name type="scientific">Dreissena polymorpha</name>
    <name type="common">Zebra mussel</name>
    <name type="synonym">Mytilus polymorpha</name>
    <dbReference type="NCBI Taxonomy" id="45954"/>
    <lineage>
        <taxon>Eukaryota</taxon>
        <taxon>Metazoa</taxon>
        <taxon>Spiralia</taxon>
        <taxon>Lophotrochozoa</taxon>
        <taxon>Mollusca</taxon>
        <taxon>Bivalvia</taxon>
        <taxon>Autobranchia</taxon>
        <taxon>Heteroconchia</taxon>
        <taxon>Euheterodonta</taxon>
        <taxon>Imparidentia</taxon>
        <taxon>Neoheterodontei</taxon>
        <taxon>Myida</taxon>
        <taxon>Dreissenoidea</taxon>
        <taxon>Dreissenidae</taxon>
        <taxon>Dreissena</taxon>
    </lineage>
</organism>
<feature type="transmembrane region" description="Helical" evidence="2">
    <location>
        <begin position="154"/>
        <end position="176"/>
    </location>
</feature>
<evidence type="ECO:0000256" key="3">
    <source>
        <dbReference type="SAM" id="SignalP"/>
    </source>
</evidence>
<sequence>MISSSVCPLMAFCLLILFSIHIEGASGSSITSVTNVSIECKSERYGVVFKFQEQKKSDYIRLAECQFGSGGHSQLMDATFKGTYDVTYVNYTCILTILYLTVEQCGMYTCSEMYNESETIVKQIGLNCEDAPRFAVTTESHCTHTTESHCTPTIVVLSVVCAVLAGFGICVHFNLIQKIRERGDFSPGQPIDSQNENPLIRNNGNDVQRANQHMDQRDAEGQDQQDNVRNTTRRLEKKGLGTKLLQTQSSLNQF</sequence>
<feature type="signal peptide" evidence="3">
    <location>
        <begin position="1"/>
        <end position="27"/>
    </location>
</feature>
<reference evidence="4" key="1">
    <citation type="journal article" date="2019" name="bioRxiv">
        <title>The Genome of the Zebra Mussel, Dreissena polymorpha: A Resource for Invasive Species Research.</title>
        <authorList>
            <person name="McCartney M.A."/>
            <person name="Auch B."/>
            <person name="Kono T."/>
            <person name="Mallez S."/>
            <person name="Zhang Y."/>
            <person name="Obille A."/>
            <person name="Becker A."/>
            <person name="Abrahante J.E."/>
            <person name="Garbe J."/>
            <person name="Badalamenti J.P."/>
            <person name="Herman A."/>
            <person name="Mangelson H."/>
            <person name="Liachko I."/>
            <person name="Sullivan S."/>
            <person name="Sone E.D."/>
            <person name="Koren S."/>
            <person name="Silverstein K.A.T."/>
            <person name="Beckman K.B."/>
            <person name="Gohl D.M."/>
        </authorList>
    </citation>
    <scope>NUCLEOTIDE SEQUENCE</scope>
    <source>
        <strain evidence="4">Duluth1</strain>
        <tissue evidence="4">Whole animal</tissue>
    </source>
</reference>
<comment type="caution">
    <text evidence="4">The sequence shown here is derived from an EMBL/GenBank/DDBJ whole genome shotgun (WGS) entry which is preliminary data.</text>
</comment>
<dbReference type="EMBL" id="JAIWYP010000002">
    <property type="protein sequence ID" value="KAH3871698.1"/>
    <property type="molecule type" value="Genomic_DNA"/>
</dbReference>
<keyword evidence="3" id="KW-0732">Signal</keyword>
<evidence type="ECO:0000256" key="2">
    <source>
        <dbReference type="SAM" id="Phobius"/>
    </source>
</evidence>
<evidence type="ECO:0008006" key="6">
    <source>
        <dbReference type="Google" id="ProtNLM"/>
    </source>
</evidence>
<feature type="region of interest" description="Disordered" evidence="1">
    <location>
        <begin position="210"/>
        <end position="229"/>
    </location>
</feature>
<keyword evidence="2" id="KW-0472">Membrane</keyword>
<feature type="compositionally biased region" description="Polar residues" evidence="1">
    <location>
        <begin position="191"/>
        <end position="205"/>
    </location>
</feature>
<feature type="region of interest" description="Disordered" evidence="1">
    <location>
        <begin position="185"/>
        <end position="205"/>
    </location>
</feature>
<reference evidence="4" key="2">
    <citation type="submission" date="2020-11" db="EMBL/GenBank/DDBJ databases">
        <authorList>
            <person name="McCartney M.A."/>
            <person name="Auch B."/>
            <person name="Kono T."/>
            <person name="Mallez S."/>
            <person name="Becker A."/>
            <person name="Gohl D.M."/>
            <person name="Silverstein K.A.T."/>
            <person name="Koren S."/>
            <person name="Bechman K.B."/>
            <person name="Herman A."/>
            <person name="Abrahante J.E."/>
            <person name="Garbe J."/>
        </authorList>
    </citation>
    <scope>NUCLEOTIDE SEQUENCE</scope>
    <source>
        <strain evidence="4">Duluth1</strain>
        <tissue evidence="4">Whole animal</tissue>
    </source>
</reference>
<dbReference type="Proteomes" id="UP000828390">
    <property type="component" value="Unassembled WGS sequence"/>
</dbReference>
<evidence type="ECO:0000313" key="4">
    <source>
        <dbReference type="EMBL" id="KAH3871698.1"/>
    </source>
</evidence>
<accession>A0A9D4M8A6</accession>
<evidence type="ECO:0000313" key="5">
    <source>
        <dbReference type="Proteomes" id="UP000828390"/>
    </source>
</evidence>
<gene>
    <name evidence="4" type="ORF">DPMN_034909</name>
</gene>
<keyword evidence="2" id="KW-1133">Transmembrane helix</keyword>
<feature type="chain" id="PRO_5038416476" description="Immunoglobulin subtype domain-containing protein" evidence="3">
    <location>
        <begin position="28"/>
        <end position="254"/>
    </location>
</feature>
<dbReference type="AlphaFoldDB" id="A0A9D4M8A6"/>
<evidence type="ECO:0000256" key="1">
    <source>
        <dbReference type="SAM" id="MobiDB-lite"/>
    </source>
</evidence>
<keyword evidence="5" id="KW-1185">Reference proteome</keyword>
<proteinExistence type="predicted"/>
<protein>
    <recommendedName>
        <fullName evidence="6">Immunoglobulin subtype domain-containing protein</fullName>
    </recommendedName>
</protein>